<feature type="compositionally biased region" description="Basic and acidic residues" evidence="1">
    <location>
        <begin position="105"/>
        <end position="114"/>
    </location>
</feature>
<evidence type="ECO:0000313" key="3">
    <source>
        <dbReference type="Proteomes" id="UP000326757"/>
    </source>
</evidence>
<protein>
    <submittedName>
        <fullName evidence="2">Uncharacterized protein</fullName>
    </submittedName>
</protein>
<proteinExistence type="predicted"/>
<feature type="compositionally biased region" description="Polar residues" evidence="1">
    <location>
        <begin position="505"/>
        <end position="515"/>
    </location>
</feature>
<dbReference type="EMBL" id="VIGI01000008">
    <property type="protein sequence ID" value="KAB8297124.1"/>
    <property type="molecule type" value="Genomic_DNA"/>
</dbReference>
<dbReference type="OrthoDB" id="3553241at2759"/>
<organism evidence="2 3">
    <name type="scientific">Monilinia laxa</name>
    <name type="common">Brown rot fungus</name>
    <name type="synonym">Sclerotinia laxa</name>
    <dbReference type="NCBI Taxonomy" id="61186"/>
    <lineage>
        <taxon>Eukaryota</taxon>
        <taxon>Fungi</taxon>
        <taxon>Dikarya</taxon>
        <taxon>Ascomycota</taxon>
        <taxon>Pezizomycotina</taxon>
        <taxon>Leotiomycetes</taxon>
        <taxon>Helotiales</taxon>
        <taxon>Sclerotiniaceae</taxon>
        <taxon>Monilinia</taxon>
    </lineage>
</organism>
<dbReference type="Proteomes" id="UP000326757">
    <property type="component" value="Unassembled WGS sequence"/>
</dbReference>
<feature type="compositionally biased region" description="Basic and acidic residues" evidence="1">
    <location>
        <begin position="230"/>
        <end position="243"/>
    </location>
</feature>
<sequence>MAIPTEVKNLLEAAITQVGNQVNETAEERDFSSWSSEMLLKKAESILVGMIDVEIFKEEDRLAEVFASSMMLETVRESVKSLRSQNTGGSSSEPQHQQQIDTNSEESKLPKAENHTSPASTDISKSHIKNVVKSNSQLLTAYCQSHFGDSPKSQKLPPKNSGPKEVPSNAPMKRPLDRSAYKLAKDEKTAHAVPSSTTEADNTVYIERSSSHQYTTLSSPQPPKYGATEYTDKSHLTDGRTLEDREDEGALAIPTTEKTDNSKTKKKRKKKVKKIIPKDATEEMVPAPIAAYIQPITLPGYFMSNSPTNFHRLESFVDIISKGMQDGTFDLDSKSGQITALAPLVIDDNAHQQLQCQKVIEELKAEHRKSLADLTRKYEAIKFENRNLKSDRNEELERLRKEHSSVDKAASDHTEELKRLMFRIDTLESEVSEKCDLLEGYGEAVKQLRAFVGGNSDELRAIKNYRPDLEAHMAIFDAKKTSITIEENHAEGLSFKRHEHHSKDPATTTPKVTANNPLLSNEGAKICVMIRDLQKDNAELRARCQWYWDLIQTSNKTKQGHSDMQESVAEFRFRAIKAEDRLKEVETDWYKEKEWEKKRLLFDVGVAVRKRFFEQSKAILPHRKDQEGPDYRIIREGNEACHRGDAIADAALFELGLLSGADNIIAYHDLYLCDLHQIHKSPQEFTKAIGYWASIATIEATTASERHRIEALECLTSIMGLWNNASTAEEFKTSFVGNNSLYHLRELSRSIIRIDRGNKYRGYIVEKVDSGDVNNLEQSDGTEWD</sequence>
<feature type="region of interest" description="Disordered" evidence="1">
    <location>
        <begin position="211"/>
        <end position="270"/>
    </location>
</feature>
<dbReference type="AlphaFoldDB" id="A0A5N6K4T4"/>
<evidence type="ECO:0000256" key="1">
    <source>
        <dbReference type="SAM" id="MobiDB-lite"/>
    </source>
</evidence>
<keyword evidence="3" id="KW-1185">Reference proteome</keyword>
<feature type="compositionally biased region" description="Polar residues" evidence="1">
    <location>
        <begin position="81"/>
        <end position="102"/>
    </location>
</feature>
<gene>
    <name evidence="2" type="ORF">EYC80_002508</name>
</gene>
<name>A0A5N6K4T4_MONLA</name>
<feature type="region of interest" description="Disordered" evidence="1">
    <location>
        <begin position="79"/>
        <end position="127"/>
    </location>
</feature>
<evidence type="ECO:0000313" key="2">
    <source>
        <dbReference type="EMBL" id="KAB8297124.1"/>
    </source>
</evidence>
<feature type="region of interest" description="Disordered" evidence="1">
    <location>
        <begin position="496"/>
        <end position="515"/>
    </location>
</feature>
<comment type="caution">
    <text evidence="2">The sequence shown here is derived from an EMBL/GenBank/DDBJ whole genome shotgun (WGS) entry which is preliminary data.</text>
</comment>
<feature type="region of interest" description="Disordered" evidence="1">
    <location>
        <begin position="393"/>
        <end position="412"/>
    </location>
</feature>
<accession>A0A5N6K4T4</accession>
<reference evidence="2 3" key="1">
    <citation type="submission" date="2019-06" db="EMBL/GenBank/DDBJ databases">
        <title>Genome Sequence of the Brown Rot Fungal Pathogen Monilinia laxa.</title>
        <authorList>
            <person name="De Miccolis Angelini R.M."/>
            <person name="Landi L."/>
            <person name="Abate D."/>
            <person name="Pollastro S."/>
            <person name="Romanazzi G."/>
            <person name="Faretra F."/>
        </authorList>
    </citation>
    <scope>NUCLEOTIDE SEQUENCE [LARGE SCALE GENOMIC DNA]</scope>
    <source>
        <strain evidence="2 3">Mlax316</strain>
    </source>
</reference>
<feature type="region of interest" description="Disordered" evidence="1">
    <location>
        <begin position="146"/>
        <end position="175"/>
    </location>
</feature>